<accession>A0A2T8KPW0</accession>
<dbReference type="AlphaFoldDB" id="A0A2T8KPW0"/>
<name>A0A2T8KPW0_9POAL</name>
<gene>
    <name evidence="2" type="ORF">PAHAL_2G212600</name>
</gene>
<reference evidence="2" key="1">
    <citation type="submission" date="2018-04" db="EMBL/GenBank/DDBJ databases">
        <title>WGS assembly of Panicum hallii.</title>
        <authorList>
            <person name="Lovell J."/>
            <person name="Jenkins J."/>
            <person name="Lowry D."/>
            <person name="Mamidi S."/>
            <person name="Sreedasyam A."/>
            <person name="Weng X."/>
            <person name="Barry K."/>
            <person name="Bonette J."/>
            <person name="Campitelli B."/>
            <person name="Daum C."/>
            <person name="Gordon S."/>
            <person name="Gould B."/>
            <person name="Lipzen A."/>
            <person name="Macqueen A."/>
            <person name="Palacio-Mejia J."/>
            <person name="Plott C."/>
            <person name="Shakirov E."/>
            <person name="Shu S."/>
            <person name="Yoshinaga Y."/>
            <person name="Zane M."/>
            <person name="Rokhsar D."/>
            <person name="Grimwood J."/>
            <person name="Schmutz J."/>
            <person name="Juenger T."/>
        </authorList>
    </citation>
    <scope>NUCLEOTIDE SEQUENCE [LARGE SCALE GENOMIC DNA]</scope>
    <source>
        <strain evidence="2">FIL2</strain>
    </source>
</reference>
<sequence length="259" mass="27732">MDGVLHYTTGILDCCLNSGGLGTVYSFTQDKESGQQISLRKDYPSNCAHLVPTAVSVIAVRDEEALRFRLPDNRNVLFGHALALRRKEDNDATKATKNMDAAGGEARAGGGRAKTMLRLGALFGLWHLFTGTGYSKQVLKAFTYPINVTAVQFAVGTVVALLMWTTGILKRPKVSGAQPAAVLPLAIVHTMANLFTNMSPGKVAVSFTRRQGSQGAEAYLTCSPSYLPRSVAYSVGCIVSCSNCDLPVKECDEGISGRH</sequence>
<evidence type="ECO:0000259" key="1">
    <source>
        <dbReference type="Pfam" id="PF03151"/>
    </source>
</evidence>
<organism evidence="2">
    <name type="scientific">Panicum hallii</name>
    <dbReference type="NCBI Taxonomy" id="206008"/>
    <lineage>
        <taxon>Eukaryota</taxon>
        <taxon>Viridiplantae</taxon>
        <taxon>Streptophyta</taxon>
        <taxon>Embryophyta</taxon>
        <taxon>Tracheophyta</taxon>
        <taxon>Spermatophyta</taxon>
        <taxon>Magnoliopsida</taxon>
        <taxon>Liliopsida</taxon>
        <taxon>Poales</taxon>
        <taxon>Poaceae</taxon>
        <taxon>PACMAD clade</taxon>
        <taxon>Panicoideae</taxon>
        <taxon>Panicodae</taxon>
        <taxon>Paniceae</taxon>
        <taxon>Panicinae</taxon>
        <taxon>Panicum</taxon>
        <taxon>Panicum sect. Panicum</taxon>
    </lineage>
</organism>
<evidence type="ECO:0000313" key="2">
    <source>
        <dbReference type="EMBL" id="PVH64196.1"/>
    </source>
</evidence>
<dbReference type="Gramene" id="PVH64196">
    <property type="protein sequence ID" value="PVH64196"/>
    <property type="gene ID" value="PAHAL_2G212600"/>
</dbReference>
<dbReference type="Proteomes" id="UP000243499">
    <property type="component" value="Chromosome 2"/>
</dbReference>
<dbReference type="InterPro" id="IPR004853">
    <property type="entry name" value="Sugar_P_trans_dom"/>
</dbReference>
<proteinExistence type="predicted"/>
<dbReference type="Pfam" id="PF03151">
    <property type="entry name" value="TPT"/>
    <property type="match status" value="1"/>
</dbReference>
<protein>
    <recommendedName>
        <fullName evidence="1">Sugar phosphate transporter domain-containing protein</fullName>
    </recommendedName>
</protein>
<dbReference type="EMBL" id="CM008047">
    <property type="protein sequence ID" value="PVH64196.1"/>
    <property type="molecule type" value="Genomic_DNA"/>
</dbReference>
<feature type="domain" description="Sugar phosphate transporter" evidence="1">
    <location>
        <begin position="118"/>
        <end position="209"/>
    </location>
</feature>